<evidence type="ECO:0000256" key="7">
    <source>
        <dbReference type="ARBA" id="ARBA00023136"/>
    </source>
</evidence>
<dbReference type="AlphaFoldDB" id="A0A915U669"/>
<evidence type="ECO:0000256" key="9">
    <source>
        <dbReference type="SAM" id="Phobius"/>
    </source>
</evidence>
<dbReference type="PANTHER" id="PTHR11795">
    <property type="entry name" value="BRANCHED-CHAIN AMINO ACID TRANSPORT SYSTEM PERMEASE PROTEIN LIVH"/>
    <property type="match status" value="1"/>
</dbReference>
<evidence type="ECO:0000256" key="8">
    <source>
        <dbReference type="ARBA" id="ARBA00037998"/>
    </source>
</evidence>
<feature type="transmembrane region" description="Helical" evidence="9">
    <location>
        <begin position="256"/>
        <end position="283"/>
    </location>
</feature>
<evidence type="ECO:0000256" key="3">
    <source>
        <dbReference type="ARBA" id="ARBA00022475"/>
    </source>
</evidence>
<evidence type="ECO:0000256" key="1">
    <source>
        <dbReference type="ARBA" id="ARBA00004651"/>
    </source>
</evidence>
<keyword evidence="2" id="KW-0813">Transport</keyword>
<feature type="transmembrane region" description="Helical" evidence="9">
    <location>
        <begin position="509"/>
        <end position="528"/>
    </location>
</feature>
<reference evidence="10" key="1">
    <citation type="submission" date="2020-12" db="EMBL/GenBank/DDBJ databases">
        <title>Desulfobium dissulfuricans gen. nov., sp. nov., a novel mesophilic, sulfate-reducing bacterium isolated from a deep-sea hydrothermal vent.</title>
        <authorList>
            <person name="Hashimoto Y."/>
            <person name="Tame A."/>
            <person name="Sawayama S."/>
            <person name="Miyazaki J."/>
            <person name="Takai K."/>
            <person name="Nakagawa S."/>
        </authorList>
    </citation>
    <scope>NUCLEOTIDE SEQUENCE</scope>
    <source>
        <strain evidence="10">GF1</strain>
    </source>
</reference>
<dbReference type="NCBIfam" id="TIGR03409">
    <property type="entry name" value="urea_trans_UrtB"/>
    <property type="match status" value="1"/>
</dbReference>
<feature type="transmembrane region" description="Helical" evidence="9">
    <location>
        <begin position="12"/>
        <end position="33"/>
    </location>
</feature>
<evidence type="ECO:0000313" key="10">
    <source>
        <dbReference type="EMBL" id="BCO09892.1"/>
    </source>
</evidence>
<feature type="transmembrane region" description="Helical" evidence="9">
    <location>
        <begin position="479"/>
        <end position="503"/>
    </location>
</feature>
<dbReference type="Pfam" id="PF02653">
    <property type="entry name" value="BPD_transp_2"/>
    <property type="match status" value="1"/>
</dbReference>
<gene>
    <name evidence="10" type="ORF">GF1_22680</name>
</gene>
<feature type="transmembrane region" description="Helical" evidence="9">
    <location>
        <begin position="309"/>
        <end position="331"/>
    </location>
</feature>
<evidence type="ECO:0000313" key="11">
    <source>
        <dbReference type="Proteomes" id="UP001063350"/>
    </source>
</evidence>
<dbReference type="KEGG" id="ddu:GF1_22680"/>
<evidence type="ECO:0000256" key="2">
    <source>
        <dbReference type="ARBA" id="ARBA00022448"/>
    </source>
</evidence>
<comment type="subcellular location">
    <subcellularLocation>
        <location evidence="1">Cell membrane</location>
        <topology evidence="1">Multi-pass membrane protein</topology>
    </subcellularLocation>
</comment>
<feature type="transmembrane region" description="Helical" evidence="9">
    <location>
        <begin position="395"/>
        <end position="412"/>
    </location>
</feature>
<keyword evidence="3" id="KW-1003">Cell membrane</keyword>
<dbReference type="InterPro" id="IPR052157">
    <property type="entry name" value="BCAA_transport_permease"/>
</dbReference>
<accession>A0A915U669</accession>
<dbReference type="RefSeq" id="WP_435051699.1">
    <property type="nucleotide sequence ID" value="NZ_AP024233.1"/>
</dbReference>
<keyword evidence="7 9" id="KW-0472">Membrane</keyword>
<keyword evidence="11" id="KW-1185">Reference proteome</keyword>
<keyword evidence="5" id="KW-0029">Amino-acid transport</keyword>
<comment type="similarity">
    <text evidence="8">Belongs to the binding-protein-dependent transport system permease family. LivHM subfamily.</text>
</comment>
<protein>
    <submittedName>
        <fullName evidence="10">Branched-chain amino acid ABC transporter permease</fullName>
    </submittedName>
</protein>
<organism evidence="10 11">
    <name type="scientific">Desulfolithobacter dissulfuricans</name>
    <dbReference type="NCBI Taxonomy" id="2795293"/>
    <lineage>
        <taxon>Bacteria</taxon>
        <taxon>Pseudomonadati</taxon>
        <taxon>Thermodesulfobacteriota</taxon>
        <taxon>Desulfobulbia</taxon>
        <taxon>Desulfobulbales</taxon>
        <taxon>Desulfobulbaceae</taxon>
        <taxon>Desulfolithobacter</taxon>
    </lineage>
</organism>
<proteinExistence type="inferred from homology"/>
<dbReference type="EMBL" id="AP024233">
    <property type="protein sequence ID" value="BCO09892.1"/>
    <property type="molecule type" value="Genomic_DNA"/>
</dbReference>
<keyword evidence="6 9" id="KW-1133">Transmembrane helix</keyword>
<feature type="transmembrane region" description="Helical" evidence="9">
    <location>
        <begin position="343"/>
        <end position="361"/>
    </location>
</feature>
<dbReference type="PANTHER" id="PTHR11795:SF447">
    <property type="entry name" value="ABC TRANSPORTER PERMEASE PROTEIN"/>
    <property type="match status" value="1"/>
</dbReference>
<dbReference type="GO" id="GO:0005886">
    <property type="term" value="C:plasma membrane"/>
    <property type="evidence" value="ECO:0007669"/>
    <property type="project" value="UniProtKB-SubCell"/>
</dbReference>
<sequence length="580" mass="62695">MNCYPFPYSGYALRLFVAVLLLAAFAVLPCLAASENAGLDEAIVLLRQQSFQAKAEGIEKLGISGSDKAEKILKMLLEGNLYYTKKDGVLVQGEKDGRKYHITDVISGQSLGTVKKRALKKITINNSLRTQIKSVLASMDLTHSDPDRRLAAVTRMLANPQPALAGVLRERLAGEADSRVRKALAIAVALVDLKAKDPSLQLKALERLGSTLNPAAANAIRQVIQVSDNEELRKKAQAALDRIEARVSFFRLLETMFFGLSLGSVLVLAAIGLAITFGVIGVINMAHGELIMLGAYTTWVMQQLMPHSIGLAVLLAIPAAFIVSGLVGIVIEKSVIRFLYGRPLETLLATFGISLILQQTVRTIFSPLNRSVETPAWMSGSLQINSVLSLTVNRLTILGFSMLVFAVLFLILKKTSLGLQVRAVAQNRAMAMAMGVRAARVDALTFGLGSGIAGIAGVALSQLTNVGPNLGQAYIIDSFMVVVFGGVGNLWGTLVGGLSLGVANKFLEPWAGAVLAKILILVFIILFIQKRPQGLFPRRAALRGNMSCKHVLFSYRTGRDRFFLFSSCPQPCWCHCSTWV</sequence>
<dbReference type="InterPro" id="IPR017779">
    <property type="entry name" value="ABC_UrtB_bac"/>
</dbReference>
<dbReference type="CDD" id="cd06582">
    <property type="entry name" value="TM_PBP1_LivH_like"/>
    <property type="match status" value="1"/>
</dbReference>
<evidence type="ECO:0000256" key="5">
    <source>
        <dbReference type="ARBA" id="ARBA00022970"/>
    </source>
</evidence>
<dbReference type="GO" id="GO:0022857">
    <property type="term" value="F:transmembrane transporter activity"/>
    <property type="evidence" value="ECO:0007669"/>
    <property type="project" value="InterPro"/>
</dbReference>
<evidence type="ECO:0000256" key="6">
    <source>
        <dbReference type="ARBA" id="ARBA00022989"/>
    </source>
</evidence>
<keyword evidence="4 9" id="KW-0812">Transmembrane</keyword>
<evidence type="ECO:0000256" key="4">
    <source>
        <dbReference type="ARBA" id="ARBA00022692"/>
    </source>
</evidence>
<dbReference type="Proteomes" id="UP001063350">
    <property type="component" value="Chromosome"/>
</dbReference>
<dbReference type="GO" id="GO:0006865">
    <property type="term" value="P:amino acid transport"/>
    <property type="evidence" value="ECO:0007669"/>
    <property type="project" value="UniProtKB-KW"/>
</dbReference>
<dbReference type="InterPro" id="IPR001851">
    <property type="entry name" value="ABC_transp_permease"/>
</dbReference>
<name>A0A915U669_9BACT</name>